<feature type="transmembrane region" description="Helical" evidence="1">
    <location>
        <begin position="7"/>
        <end position="28"/>
    </location>
</feature>
<accession>A0A380MK37</accession>
<organism evidence="2 3">
    <name type="scientific">Suttonella indologenes</name>
    <dbReference type="NCBI Taxonomy" id="13276"/>
    <lineage>
        <taxon>Bacteria</taxon>
        <taxon>Pseudomonadati</taxon>
        <taxon>Pseudomonadota</taxon>
        <taxon>Gammaproteobacteria</taxon>
        <taxon>Cardiobacteriales</taxon>
        <taxon>Cardiobacteriaceae</taxon>
        <taxon>Suttonella</taxon>
    </lineage>
</organism>
<name>A0A380MK37_9GAMM</name>
<protein>
    <submittedName>
        <fullName evidence="2">Uncharacterized protein</fullName>
    </submittedName>
</protein>
<evidence type="ECO:0000313" key="3">
    <source>
        <dbReference type="Proteomes" id="UP000254575"/>
    </source>
</evidence>
<keyword evidence="1" id="KW-0812">Transmembrane</keyword>
<gene>
    <name evidence="2" type="ORF">NCTC10717_00404</name>
</gene>
<reference evidence="2 3" key="1">
    <citation type="submission" date="2018-06" db="EMBL/GenBank/DDBJ databases">
        <authorList>
            <consortium name="Pathogen Informatics"/>
            <person name="Doyle S."/>
        </authorList>
    </citation>
    <scope>NUCLEOTIDE SEQUENCE [LARGE SCALE GENOMIC DNA]</scope>
    <source>
        <strain evidence="2 3">NCTC10717</strain>
    </source>
</reference>
<keyword evidence="1" id="KW-0472">Membrane</keyword>
<sequence length="98" mass="11699">MNLRNKIIAEILTFILLDIHTVFCFMMFSVLTNAEVKSAIIKSTPLFIFSYIIIFFIFYINITRKLYTEKPYIRLGVLIMFLFSRLFYFGFSTVVHLY</sequence>
<proteinExistence type="predicted"/>
<evidence type="ECO:0000313" key="2">
    <source>
        <dbReference type="EMBL" id="SUO92155.1"/>
    </source>
</evidence>
<dbReference type="AlphaFoldDB" id="A0A380MK37"/>
<feature type="transmembrane region" description="Helical" evidence="1">
    <location>
        <begin position="40"/>
        <end position="60"/>
    </location>
</feature>
<dbReference type="EMBL" id="UHIA01000003">
    <property type="protein sequence ID" value="SUO92155.1"/>
    <property type="molecule type" value="Genomic_DNA"/>
</dbReference>
<keyword evidence="1" id="KW-1133">Transmembrane helix</keyword>
<keyword evidence="3" id="KW-1185">Reference proteome</keyword>
<evidence type="ECO:0000256" key="1">
    <source>
        <dbReference type="SAM" id="Phobius"/>
    </source>
</evidence>
<feature type="transmembrane region" description="Helical" evidence="1">
    <location>
        <begin position="72"/>
        <end position="91"/>
    </location>
</feature>
<dbReference type="Proteomes" id="UP000254575">
    <property type="component" value="Unassembled WGS sequence"/>
</dbReference>